<dbReference type="NCBIfam" id="NF009855">
    <property type="entry name" value="PRK13321.1"/>
    <property type="match status" value="1"/>
</dbReference>
<protein>
    <recommendedName>
        <fullName evidence="15 16">Type III pantothenate kinase</fullName>
        <ecNumber evidence="6 16">2.7.1.33</ecNumber>
    </recommendedName>
    <alternativeName>
        <fullName evidence="16">PanK-III</fullName>
    </alternativeName>
    <alternativeName>
        <fullName evidence="16">Pantothenic acid kinase</fullName>
    </alternativeName>
</protein>
<dbReference type="PANTHER" id="PTHR34265:SF1">
    <property type="entry name" value="TYPE III PANTOTHENATE KINASE"/>
    <property type="match status" value="1"/>
</dbReference>
<dbReference type="Gene3D" id="3.30.420.40">
    <property type="match status" value="2"/>
</dbReference>
<dbReference type="GO" id="GO:0004594">
    <property type="term" value="F:pantothenate kinase activity"/>
    <property type="evidence" value="ECO:0007669"/>
    <property type="project" value="UniProtKB-UniRule"/>
</dbReference>
<keyword evidence="10 16" id="KW-0418">Kinase</keyword>
<comment type="similarity">
    <text evidence="14 16">Belongs to the type III pantothenate kinase family.</text>
</comment>
<evidence type="ECO:0000256" key="9">
    <source>
        <dbReference type="ARBA" id="ARBA00022741"/>
    </source>
</evidence>
<feature type="binding site" evidence="16">
    <location>
        <begin position="7"/>
        <end position="14"/>
    </location>
    <ligand>
        <name>ATP</name>
        <dbReference type="ChEBI" id="CHEBI:30616"/>
    </ligand>
</feature>
<keyword evidence="12 16" id="KW-0630">Potassium</keyword>
<reference evidence="17 18" key="1">
    <citation type="submission" date="2018-03" db="EMBL/GenBank/DDBJ databases">
        <title>Genomic Encyclopedia of Archaeal and Bacterial Type Strains, Phase II (KMG-II): from individual species to whole genera.</title>
        <authorList>
            <person name="Goeker M."/>
        </authorList>
    </citation>
    <scope>NUCLEOTIDE SEQUENCE [LARGE SCALE GENOMIC DNA]</scope>
    <source>
        <strain evidence="17 18">DSM 100065</strain>
    </source>
</reference>
<evidence type="ECO:0000256" key="13">
    <source>
        <dbReference type="ARBA" id="ARBA00022993"/>
    </source>
</evidence>
<evidence type="ECO:0000256" key="6">
    <source>
        <dbReference type="ARBA" id="ARBA00012102"/>
    </source>
</evidence>
<organism evidence="17 18">
    <name type="scientific">Antricoccus suffuscus</name>
    <dbReference type="NCBI Taxonomy" id="1629062"/>
    <lineage>
        <taxon>Bacteria</taxon>
        <taxon>Bacillati</taxon>
        <taxon>Actinomycetota</taxon>
        <taxon>Actinomycetes</taxon>
        <taxon>Geodermatophilales</taxon>
        <taxon>Antricoccaceae</taxon>
        <taxon>Antricoccus</taxon>
    </lineage>
</organism>
<dbReference type="InterPro" id="IPR004619">
    <property type="entry name" value="Type_III_PanK"/>
</dbReference>
<dbReference type="GO" id="GO:0015937">
    <property type="term" value="P:coenzyme A biosynthetic process"/>
    <property type="evidence" value="ECO:0007669"/>
    <property type="project" value="UniProtKB-UniRule"/>
</dbReference>
<evidence type="ECO:0000256" key="15">
    <source>
        <dbReference type="ARBA" id="ARBA00040883"/>
    </source>
</evidence>
<feature type="binding site" evidence="16">
    <location>
        <position position="186"/>
    </location>
    <ligand>
        <name>substrate</name>
    </ligand>
</feature>
<evidence type="ECO:0000256" key="2">
    <source>
        <dbReference type="ARBA" id="ARBA00001958"/>
    </source>
</evidence>
<dbReference type="InterPro" id="IPR043129">
    <property type="entry name" value="ATPase_NBD"/>
</dbReference>
<keyword evidence="8 16" id="KW-0808">Transferase</keyword>
<feature type="active site" description="Proton acceptor" evidence="16">
    <location>
        <position position="111"/>
    </location>
</feature>
<evidence type="ECO:0000256" key="16">
    <source>
        <dbReference type="HAMAP-Rule" id="MF_01274"/>
    </source>
</evidence>
<dbReference type="GO" id="GO:0005524">
    <property type="term" value="F:ATP binding"/>
    <property type="evidence" value="ECO:0007669"/>
    <property type="project" value="UniProtKB-UniRule"/>
</dbReference>
<dbReference type="Proteomes" id="UP000237752">
    <property type="component" value="Unassembled WGS sequence"/>
</dbReference>
<evidence type="ECO:0000256" key="1">
    <source>
        <dbReference type="ARBA" id="ARBA00001206"/>
    </source>
</evidence>
<evidence type="ECO:0000256" key="11">
    <source>
        <dbReference type="ARBA" id="ARBA00022840"/>
    </source>
</evidence>
<feature type="binding site" evidence="16">
    <location>
        <begin position="109"/>
        <end position="112"/>
    </location>
    <ligand>
        <name>substrate</name>
    </ligand>
</feature>
<keyword evidence="13 16" id="KW-0173">Coenzyme A biosynthesis</keyword>
<comment type="function">
    <text evidence="16">Catalyzes the phosphorylation of pantothenate (Pan), the first step in CoA biosynthesis.</text>
</comment>
<sequence length="260" mass="27997">MTLLCLDIRNNYTVVGLFDADRLQAHWRVASDERRTADEWHVLISGLVERTESADGVIDAIAVASTVPVILHEMRELISRRYGGCQVSIVEPGTKTGVPILTDNPREIGADRIVNALAGVSLYGGPCVIVDFGTATTFDVVNDKAQFIGGVIAPGMGISLDALARRGSQLRAVELVRPRNVIAKNTVEAIQSGMVFGFAGQVDGIVDRIGESLGVSLDDLTVVATGVYADVVREECDTISDYEPMLTLIGLRLVHERNHA</sequence>
<proteinExistence type="inferred from homology"/>
<dbReference type="EC" id="2.7.1.33" evidence="6 16"/>
<evidence type="ECO:0000256" key="3">
    <source>
        <dbReference type="ARBA" id="ARBA00004496"/>
    </source>
</evidence>
<accession>A0A2T0ZXH4</accession>
<keyword evidence="16" id="KW-0479">Metal-binding</keyword>
<feature type="binding site" evidence="16">
    <location>
        <position position="131"/>
    </location>
    <ligand>
        <name>K(+)</name>
        <dbReference type="ChEBI" id="CHEBI:29103"/>
    </ligand>
</feature>
<dbReference type="RefSeq" id="WP_106349955.1">
    <property type="nucleotide sequence ID" value="NZ_PVUE01000014.1"/>
</dbReference>
<dbReference type="Pfam" id="PF03309">
    <property type="entry name" value="Pan_kinase"/>
    <property type="match status" value="1"/>
</dbReference>
<comment type="pathway">
    <text evidence="4 16">Cofactor biosynthesis; coenzyme A biosynthesis; CoA from (R)-pantothenate: step 1/5.</text>
</comment>
<dbReference type="UniPathway" id="UPA00241">
    <property type="reaction ID" value="UER00352"/>
</dbReference>
<dbReference type="GO" id="GO:0005737">
    <property type="term" value="C:cytoplasm"/>
    <property type="evidence" value="ECO:0007669"/>
    <property type="project" value="UniProtKB-SubCell"/>
</dbReference>
<evidence type="ECO:0000313" key="17">
    <source>
        <dbReference type="EMBL" id="PRZ40778.1"/>
    </source>
</evidence>
<evidence type="ECO:0000256" key="7">
    <source>
        <dbReference type="ARBA" id="ARBA00022490"/>
    </source>
</evidence>
<comment type="cofactor">
    <cofactor evidence="2">
        <name>K(+)</name>
        <dbReference type="ChEBI" id="CHEBI:29103"/>
    </cofactor>
</comment>
<dbReference type="NCBIfam" id="TIGR00671">
    <property type="entry name" value="baf"/>
    <property type="match status" value="1"/>
</dbReference>
<dbReference type="EMBL" id="PVUE01000014">
    <property type="protein sequence ID" value="PRZ40778.1"/>
    <property type="molecule type" value="Genomic_DNA"/>
</dbReference>
<evidence type="ECO:0000256" key="14">
    <source>
        <dbReference type="ARBA" id="ARBA00038036"/>
    </source>
</evidence>
<dbReference type="SUPFAM" id="SSF53067">
    <property type="entry name" value="Actin-like ATPase domain"/>
    <property type="match status" value="2"/>
</dbReference>
<comment type="caution">
    <text evidence="17">The sequence shown here is derived from an EMBL/GenBank/DDBJ whole genome shotgun (WGS) entry which is preliminary data.</text>
</comment>
<gene>
    <name evidence="16" type="primary">coaX</name>
    <name evidence="17" type="ORF">CLV47_11475</name>
</gene>
<comment type="caution">
    <text evidence="16">Lacks conserved residue(s) required for the propagation of feature annotation.</text>
</comment>
<evidence type="ECO:0000256" key="10">
    <source>
        <dbReference type="ARBA" id="ARBA00022777"/>
    </source>
</evidence>
<evidence type="ECO:0000256" key="4">
    <source>
        <dbReference type="ARBA" id="ARBA00005225"/>
    </source>
</evidence>
<keyword evidence="9 16" id="KW-0547">Nucleotide-binding</keyword>
<dbReference type="CDD" id="cd24015">
    <property type="entry name" value="ASKHA_NBD_PanK-III"/>
    <property type="match status" value="1"/>
</dbReference>
<keyword evidence="11 16" id="KW-0067">ATP-binding</keyword>
<comment type="subunit">
    <text evidence="5 16">Homodimer.</text>
</comment>
<dbReference type="AlphaFoldDB" id="A0A2T0ZXH4"/>
<comment type="subcellular location">
    <subcellularLocation>
        <location evidence="3 16">Cytoplasm</location>
    </subcellularLocation>
</comment>
<dbReference type="GO" id="GO:0046872">
    <property type="term" value="F:metal ion binding"/>
    <property type="evidence" value="ECO:0007669"/>
    <property type="project" value="UniProtKB-KW"/>
</dbReference>
<comment type="catalytic activity">
    <reaction evidence="1 16">
        <text>(R)-pantothenate + ATP = (R)-4'-phosphopantothenate + ADP + H(+)</text>
        <dbReference type="Rhea" id="RHEA:16373"/>
        <dbReference type="ChEBI" id="CHEBI:10986"/>
        <dbReference type="ChEBI" id="CHEBI:15378"/>
        <dbReference type="ChEBI" id="CHEBI:29032"/>
        <dbReference type="ChEBI" id="CHEBI:30616"/>
        <dbReference type="ChEBI" id="CHEBI:456216"/>
        <dbReference type="EC" id="2.7.1.33"/>
    </reaction>
</comment>
<name>A0A2T0ZXH4_9ACTN</name>
<evidence type="ECO:0000256" key="8">
    <source>
        <dbReference type="ARBA" id="ARBA00022679"/>
    </source>
</evidence>
<dbReference type="HAMAP" id="MF_01274">
    <property type="entry name" value="Pantothen_kinase_3"/>
    <property type="match status" value="1"/>
</dbReference>
<keyword evidence="18" id="KW-1185">Reference proteome</keyword>
<comment type="cofactor">
    <cofactor evidence="16">
        <name>NH4(+)</name>
        <dbReference type="ChEBI" id="CHEBI:28938"/>
    </cofactor>
    <cofactor evidence="16">
        <name>K(+)</name>
        <dbReference type="ChEBI" id="CHEBI:29103"/>
    </cofactor>
    <text evidence="16">A monovalent cation. Ammonium or potassium.</text>
</comment>
<dbReference type="OrthoDB" id="9804707at2"/>
<evidence type="ECO:0000256" key="12">
    <source>
        <dbReference type="ARBA" id="ARBA00022958"/>
    </source>
</evidence>
<keyword evidence="7 16" id="KW-0963">Cytoplasm</keyword>
<evidence type="ECO:0000313" key="18">
    <source>
        <dbReference type="Proteomes" id="UP000237752"/>
    </source>
</evidence>
<dbReference type="PANTHER" id="PTHR34265">
    <property type="entry name" value="TYPE III PANTOTHENATE KINASE"/>
    <property type="match status" value="1"/>
</dbReference>
<feature type="binding site" evidence="16">
    <location>
        <position position="134"/>
    </location>
    <ligand>
        <name>ATP</name>
        <dbReference type="ChEBI" id="CHEBI:30616"/>
    </ligand>
</feature>
<evidence type="ECO:0000256" key="5">
    <source>
        <dbReference type="ARBA" id="ARBA00011738"/>
    </source>
</evidence>